<keyword evidence="1" id="KW-1133">Transmembrane helix</keyword>
<evidence type="ECO:0008006" key="4">
    <source>
        <dbReference type="Google" id="ProtNLM"/>
    </source>
</evidence>
<evidence type="ECO:0000313" key="3">
    <source>
        <dbReference type="Proteomes" id="UP001595851"/>
    </source>
</evidence>
<accession>A0ABV8GGP8</accession>
<feature type="transmembrane region" description="Helical" evidence="1">
    <location>
        <begin position="335"/>
        <end position="354"/>
    </location>
</feature>
<dbReference type="Proteomes" id="UP001595851">
    <property type="component" value="Unassembled WGS sequence"/>
</dbReference>
<evidence type="ECO:0000256" key="1">
    <source>
        <dbReference type="SAM" id="Phobius"/>
    </source>
</evidence>
<evidence type="ECO:0000313" key="2">
    <source>
        <dbReference type="EMBL" id="MFC4011562.1"/>
    </source>
</evidence>
<dbReference type="RefSeq" id="WP_379531509.1">
    <property type="nucleotide sequence ID" value="NZ_JBHSBI010000016.1"/>
</dbReference>
<sequence length="358" mass="39559">MTSPTQTPAHPCAGCGASVAFAPGTAVLRCPYCGYEQRIAAPTRQIREHSFDAFLAKPRVQTLAPHQFTCPGCGARTESDALSRACQFCGTPLVADTSGGAQIAPEAVLPFGLNRNGARSSLRAWVRSRWFAPTRLKRVTEAEAMKSTYLPHWTFDAGTVSHYVGQRGRHHWTKESYVNHNGHNATRNVRKTIWRPASGTVSRFFDDVLVRATTRVSPEQLDKLKPWPLERAVPFDPNWLAGHHSLRHDIEPQGGMELAKAVMYQVIESDCRRDIGGDVQRVHRVDTQYADVAFKLVLLPVWIGTYVFGGKTYQVLINGVTGEVQGDRPFSALKITIAALIAIALVSSVVWLYLSKNP</sequence>
<dbReference type="PANTHER" id="PTHR37826">
    <property type="entry name" value="FLOTILLIN BAND_7_5 DOMAIN PROTEIN"/>
    <property type="match status" value="1"/>
</dbReference>
<protein>
    <recommendedName>
        <fullName evidence="4">Zinc ribbon domain-containing protein</fullName>
    </recommendedName>
</protein>
<comment type="caution">
    <text evidence="2">The sequence shown here is derived from an EMBL/GenBank/DDBJ whole genome shotgun (WGS) entry which is preliminary data.</text>
</comment>
<dbReference type="EMBL" id="JBHSBI010000016">
    <property type="protein sequence ID" value="MFC4011562.1"/>
    <property type="molecule type" value="Genomic_DNA"/>
</dbReference>
<dbReference type="PANTHER" id="PTHR37826:SF3">
    <property type="entry name" value="J DOMAIN-CONTAINING PROTEIN"/>
    <property type="match status" value="1"/>
</dbReference>
<keyword evidence="3" id="KW-1185">Reference proteome</keyword>
<reference evidence="3" key="1">
    <citation type="journal article" date="2019" name="Int. J. Syst. Evol. Microbiol.">
        <title>The Global Catalogue of Microorganisms (GCM) 10K type strain sequencing project: providing services to taxonomists for standard genome sequencing and annotation.</title>
        <authorList>
            <consortium name="The Broad Institute Genomics Platform"/>
            <consortium name="The Broad Institute Genome Sequencing Center for Infectious Disease"/>
            <person name="Wu L."/>
            <person name="Ma J."/>
        </authorList>
    </citation>
    <scope>NUCLEOTIDE SEQUENCE [LARGE SCALE GENOMIC DNA]</scope>
    <source>
        <strain evidence="3">TBRC 1276</strain>
    </source>
</reference>
<name>A0ABV8GGP8_9ACTN</name>
<gene>
    <name evidence="2" type="ORF">ACFOY2_30330</name>
</gene>
<keyword evidence="1" id="KW-0812">Transmembrane</keyword>
<organism evidence="2 3">
    <name type="scientific">Nonomuraea purpurea</name>
    <dbReference type="NCBI Taxonomy" id="1849276"/>
    <lineage>
        <taxon>Bacteria</taxon>
        <taxon>Bacillati</taxon>
        <taxon>Actinomycetota</taxon>
        <taxon>Actinomycetes</taxon>
        <taxon>Streptosporangiales</taxon>
        <taxon>Streptosporangiaceae</taxon>
        <taxon>Nonomuraea</taxon>
    </lineage>
</organism>
<keyword evidence="1" id="KW-0472">Membrane</keyword>
<proteinExistence type="predicted"/>